<dbReference type="Proteomes" id="UP000189059">
    <property type="component" value="Unassembled WGS sequence"/>
</dbReference>
<sequence length="863" mass="95414">MTNPVTPNIGLNKIDRTSPATTYFDLEKYIDQNADTVDRFAGEASQAIEALQQRLDTEERREVVLQPGLQIVNAERSAPFSLRGIKGRTLVNLAGRQTFRTSSHADTMLSVSPGIGSNTDSINVTVPNTSEGYIVYKPAGNKSFEVSAGKYYVISADVKINSISGTGEIKVGGASSVGAYSADKTKIGVWQRIYHRFTKSVDQTFDIIVGVCYSGGVFAAVNFDVKNVSFYEVSQSDYDGLRALSPEQIVMEYPYVDSIHPVRNPYAIRYGENLLPPFYEWKGLKNVSVNGPYDIEMTAPMSGEVVVSVMPNTQYTLSGKLTSSDVDFRISFVERDLYGIDVDIAQYGLNVDNPQKYVTFTTGPKTSYIYLYLNGGLDGWTANFYDIMLNIGAIPIEFKPRKDSMLALQTDLFADPVTGVKADEVFKKDEQYFKLAKWKRVTIDDSLPWAFDYSFTGFKTVRIGSGYPIGKRRDALPYVIKYDGNMLSIGSASTNADIVSSSFWTTPDTSLNAFIVSVSNADSGWGDNYTPTVDEIKAYFMGWKMYDGSSNTNTPYNGNGVKAWVNLVQSLRGDMSNWTTSLPTIPAAEWTPYQLVYQLATPTVEPIVSEGMLTFNEGDNQIEVGTGIVLGELAKPMFYSANGNYYINNTAVSGSLLNNKVSFMLRVYRNGQVDNSAKIENDANAYGKQHVRFLQSDFDPSAAYSVTYQMFGTFPNVPFIGSYAANEKSMLLELTDTVQQNTSAVTKLINKKADKDTNIVQITPTLLNGWEQYPSYHLVGYYKDSLGIVHLTGLVRKGAANTVIFTLPKGYRPVTTLIFAVFGQGKAVRVDVQAGGHVHLNYTPWYPDSDWVSLDGISFLAEQ</sequence>
<evidence type="ECO:0000313" key="1">
    <source>
        <dbReference type="EMBL" id="OOC63296.1"/>
    </source>
</evidence>
<comment type="caution">
    <text evidence="1">The sequence shown here is derived from an EMBL/GenBank/DDBJ whole genome shotgun (WGS) entry which is preliminary data.</text>
</comment>
<dbReference type="EMBL" id="MRVI01000001">
    <property type="protein sequence ID" value="OOC63296.1"/>
    <property type="molecule type" value="Genomic_DNA"/>
</dbReference>
<name>A0ABX3K1K7_9BACL</name>
<dbReference type="RefSeq" id="WP_077568031.1">
    <property type="nucleotide sequence ID" value="NZ_MRVI01000001.1"/>
</dbReference>
<accession>A0ABX3K1K7</accession>
<organism evidence="1 2">
    <name type="scientific">Paenibacillus ihbetae</name>
    <dbReference type="NCBI Taxonomy" id="1870820"/>
    <lineage>
        <taxon>Bacteria</taxon>
        <taxon>Bacillati</taxon>
        <taxon>Bacillota</taxon>
        <taxon>Bacilli</taxon>
        <taxon>Bacillales</taxon>
        <taxon>Paenibacillaceae</taxon>
        <taxon>Paenibacillus</taxon>
    </lineage>
</organism>
<evidence type="ECO:0008006" key="3">
    <source>
        <dbReference type="Google" id="ProtNLM"/>
    </source>
</evidence>
<reference evidence="1 2" key="1">
    <citation type="submission" date="2016-12" db="EMBL/GenBank/DDBJ databases">
        <title>Genome sequencing and description of Paenibacillus sp. nov. from high altitude lake in the Indian Trans- Himalayas.</title>
        <authorList>
            <person name="Kiran S."/>
            <person name="Swarnkar M.K."/>
            <person name="Rana A."/>
            <person name="Tewari R."/>
            <person name="Gulati A."/>
        </authorList>
    </citation>
    <scope>NUCLEOTIDE SEQUENCE [LARGE SCALE GENOMIC DNA]</scope>
    <source>
        <strain evidence="1 2">IHBB 9951</strain>
    </source>
</reference>
<keyword evidence="2" id="KW-1185">Reference proteome</keyword>
<protein>
    <recommendedName>
        <fullName evidence="3">Tail fiber protein</fullName>
    </recommendedName>
</protein>
<proteinExistence type="predicted"/>
<gene>
    <name evidence="1" type="ORF">BBD40_16365</name>
</gene>
<evidence type="ECO:0000313" key="2">
    <source>
        <dbReference type="Proteomes" id="UP000189059"/>
    </source>
</evidence>